<sequence>MLIKFKVANFLSFNKEVEFNTIASGERQHNDRITVDKTTGLRLLPIATIFGPNASGKSNFINAIEFARDLIIKGTKINENIQVKAFRLDKESINNASEFVFTVKIGDKCFEYGFKIDRTMIHKEWLKELTKTSEQVIFSRTGGKSSDSTIDISYYKTKLSEKDYQFLDFLALGTRPNQLFLTESVERNALHFKDIYDWLSDSLVIIHPNSKYAPFKIPFSVTEKDALKNFSNSFLKKIDTGIEELSGKKIPLDALNLPPNLKQEIEEGFKINNRAFLQSSEGMRYNIKLENGELRVLKLIAYHKSKNGEKIAFDISDESHGTQRMIDLLPAFHEMCSPKNKKVFIIDELDRSLHTLLTRAIIEGYLSTCSNNTESQFIFTTHDPLLLDQELLRRDEMWFLDRDEYGACTLSSLSDYKGVRYDKDIRKGYLLGRYGGIPQIQGLPFQKNTA</sequence>
<protein>
    <submittedName>
        <fullName evidence="2">ATPase/GTPase, AAA15 family</fullName>
    </submittedName>
</protein>
<proteinExistence type="predicted"/>
<reference evidence="2" key="1">
    <citation type="submission" date="2018-06" db="EMBL/GenBank/DDBJ databases">
        <authorList>
            <person name="Zhirakovskaya E."/>
        </authorList>
    </citation>
    <scope>NUCLEOTIDE SEQUENCE</scope>
</reference>
<dbReference type="GO" id="GO:0005524">
    <property type="term" value="F:ATP binding"/>
    <property type="evidence" value="ECO:0007669"/>
    <property type="project" value="InterPro"/>
</dbReference>
<dbReference type="Pfam" id="PF13304">
    <property type="entry name" value="AAA_21"/>
    <property type="match status" value="1"/>
</dbReference>
<dbReference type="InterPro" id="IPR003959">
    <property type="entry name" value="ATPase_AAA_core"/>
</dbReference>
<dbReference type="SUPFAM" id="SSF52540">
    <property type="entry name" value="P-loop containing nucleoside triphosphate hydrolases"/>
    <property type="match status" value="1"/>
</dbReference>
<organism evidence="2">
    <name type="scientific">hydrothermal vent metagenome</name>
    <dbReference type="NCBI Taxonomy" id="652676"/>
    <lineage>
        <taxon>unclassified sequences</taxon>
        <taxon>metagenomes</taxon>
        <taxon>ecological metagenomes</taxon>
    </lineage>
</organism>
<accession>A0A3B0QRH7</accession>
<evidence type="ECO:0000313" key="2">
    <source>
        <dbReference type="EMBL" id="VAV82699.1"/>
    </source>
</evidence>
<dbReference type="EMBL" id="UOEA01000025">
    <property type="protein sequence ID" value="VAV82699.1"/>
    <property type="molecule type" value="Genomic_DNA"/>
</dbReference>
<gene>
    <name evidence="2" type="ORF">MNBD_DELTA01-502</name>
</gene>
<evidence type="ECO:0000259" key="1">
    <source>
        <dbReference type="Pfam" id="PF13304"/>
    </source>
</evidence>
<dbReference type="AlphaFoldDB" id="A0A3B0QRH7"/>
<dbReference type="PANTHER" id="PTHR40396">
    <property type="entry name" value="ATPASE-LIKE PROTEIN"/>
    <property type="match status" value="1"/>
</dbReference>
<dbReference type="InterPro" id="IPR027417">
    <property type="entry name" value="P-loop_NTPase"/>
</dbReference>
<dbReference type="GO" id="GO:0016887">
    <property type="term" value="F:ATP hydrolysis activity"/>
    <property type="evidence" value="ECO:0007669"/>
    <property type="project" value="InterPro"/>
</dbReference>
<dbReference type="Gene3D" id="3.40.50.300">
    <property type="entry name" value="P-loop containing nucleotide triphosphate hydrolases"/>
    <property type="match status" value="1"/>
</dbReference>
<name>A0A3B0QRH7_9ZZZZ</name>
<feature type="domain" description="ATPase AAA-type core" evidence="1">
    <location>
        <begin position="47"/>
        <end position="388"/>
    </location>
</feature>
<dbReference type="PANTHER" id="PTHR40396:SF1">
    <property type="entry name" value="ATPASE AAA-TYPE CORE DOMAIN-CONTAINING PROTEIN"/>
    <property type="match status" value="1"/>
</dbReference>